<reference evidence="1 2" key="1">
    <citation type="submission" date="2024-06" db="EMBL/GenBank/DDBJ databases">
        <title>Genomic Encyclopedia of Type Strains, Phase IV (KMG-IV): sequencing the most valuable type-strain genomes for metagenomic binning, comparative biology and taxonomic classification.</title>
        <authorList>
            <person name="Goeker M."/>
        </authorList>
    </citation>
    <scope>NUCLEOTIDE SEQUENCE [LARGE SCALE GENOMIC DNA]</scope>
    <source>
        <strain evidence="1 2">DSM 17253</strain>
    </source>
</reference>
<dbReference type="Proteomes" id="UP001549098">
    <property type="component" value="Unassembled WGS sequence"/>
</dbReference>
<sequence length="40" mass="4597">MEFDGSLAYQDTEMIKNVTVAYEFSKKDLKVTELNQAKNP</sequence>
<name>A0ABV2F7K5_9BACL</name>
<accession>A0ABV2F7K5</accession>
<gene>
    <name evidence="1" type="ORF">ABID47_004383</name>
</gene>
<evidence type="ECO:0000313" key="1">
    <source>
        <dbReference type="EMBL" id="MET3547755.1"/>
    </source>
</evidence>
<comment type="caution">
    <text evidence="1">The sequence shown here is derived from an EMBL/GenBank/DDBJ whole genome shotgun (WGS) entry which is preliminary data.</text>
</comment>
<protein>
    <submittedName>
        <fullName evidence="1">Uncharacterized protein</fullName>
    </submittedName>
</protein>
<organism evidence="1 2">
    <name type="scientific">Paenibacillus favisporus</name>
    <dbReference type="NCBI Taxonomy" id="221028"/>
    <lineage>
        <taxon>Bacteria</taxon>
        <taxon>Bacillati</taxon>
        <taxon>Bacillota</taxon>
        <taxon>Bacilli</taxon>
        <taxon>Bacillales</taxon>
        <taxon>Paenibacillaceae</taxon>
        <taxon>Paenibacillus</taxon>
    </lineage>
</organism>
<dbReference type="EMBL" id="JBEPLV010000005">
    <property type="protein sequence ID" value="MET3547755.1"/>
    <property type="molecule type" value="Genomic_DNA"/>
</dbReference>
<evidence type="ECO:0000313" key="2">
    <source>
        <dbReference type="Proteomes" id="UP001549098"/>
    </source>
</evidence>
<keyword evidence="2" id="KW-1185">Reference proteome</keyword>
<proteinExistence type="predicted"/>